<dbReference type="InterPro" id="IPR021729">
    <property type="entry name" value="DUF3298"/>
</dbReference>
<proteinExistence type="predicted"/>
<evidence type="ECO:0000313" key="3">
    <source>
        <dbReference type="EMBL" id="EFM91460.1"/>
    </source>
</evidence>
<dbReference type="Pfam" id="PF11738">
    <property type="entry name" value="DUF3298"/>
    <property type="match status" value="1"/>
</dbReference>
<dbReference type="Proteomes" id="UP000005341">
    <property type="component" value="Unassembled WGS sequence"/>
</dbReference>
<evidence type="ECO:0000259" key="2">
    <source>
        <dbReference type="Pfam" id="PF11738"/>
    </source>
</evidence>
<comment type="caution">
    <text evidence="3">The sequence shown here is derived from an EMBL/GenBank/DDBJ whole genome shotgun (WGS) entry which is preliminary data.</text>
</comment>
<protein>
    <recommendedName>
        <fullName evidence="2">DUF3298 domain-containing protein</fullName>
    </recommendedName>
</protein>
<dbReference type="Gene3D" id="3.30.565.40">
    <property type="entry name" value="Fervidobacterium nodosum Rt17-B1 like"/>
    <property type="match status" value="1"/>
</dbReference>
<evidence type="ECO:0000256" key="1">
    <source>
        <dbReference type="SAM" id="Coils"/>
    </source>
</evidence>
<dbReference type="Gene3D" id="3.90.640.20">
    <property type="entry name" value="Heat-shock cognate protein, ATPase"/>
    <property type="match status" value="1"/>
</dbReference>
<feature type="domain" description="DUF3298" evidence="2">
    <location>
        <begin position="251"/>
        <end position="327"/>
    </location>
</feature>
<dbReference type="RefSeq" id="WP_005608665.1">
    <property type="nucleotide sequence ID" value="NZ_ADOG01000026.1"/>
</dbReference>
<gene>
    <name evidence="3" type="ORF">appser6_15990</name>
</gene>
<dbReference type="AlphaFoldDB" id="A0A828PTC6"/>
<dbReference type="InterPro" id="IPR037126">
    <property type="entry name" value="PdaC/RsiV-like_sf"/>
</dbReference>
<feature type="coiled-coil region" evidence="1">
    <location>
        <begin position="47"/>
        <end position="81"/>
    </location>
</feature>
<keyword evidence="1" id="KW-0175">Coiled coil</keyword>
<name>A0A828PTC6_ACTPL</name>
<evidence type="ECO:0000313" key="4">
    <source>
        <dbReference type="Proteomes" id="UP000005341"/>
    </source>
</evidence>
<organism evidence="3 4">
    <name type="scientific">Actinobacillus pleuropneumoniae serovar 6 str. Femo</name>
    <dbReference type="NCBI Taxonomy" id="754256"/>
    <lineage>
        <taxon>Bacteria</taxon>
        <taxon>Pseudomonadati</taxon>
        <taxon>Pseudomonadota</taxon>
        <taxon>Gammaproteobacteria</taxon>
        <taxon>Pasteurellales</taxon>
        <taxon>Pasteurellaceae</taxon>
        <taxon>Actinobacillus</taxon>
    </lineage>
</organism>
<sequence>MIAIYGVFVIFVGNLTALIKEFMMNKTALALLFSGIFVLSACDDKNTQVLIEKLQQAEQKIAQLDEQLAKSQQELTAFQQSITGKSDSALASFPALNVEIYPFFAKTERVKFKPQAKQEQAILSAEQYYFVSLAKTGFEWLDNLLAKQILISYQPVPADAGSKIDRNAINGDELNQLKMVLEKDYQESLETLKEGMTLGISRTAETIYLGQRHNIVIFFQNYDEYSGGAHNNYHTKYFNIDVNKKRIILLDDLLSPAKQVELSAILWSHYEQRNEPDANGKYSTFTPKQDFYVSEDFLFTDDGVKFIYPPYALGPFAEGEISLTVPWYEINQLLNPEYQRKPKDGYDLAPDHIQAENE</sequence>
<accession>A0A828PTC6</accession>
<dbReference type="EMBL" id="ADOG01000026">
    <property type="protein sequence ID" value="EFM91460.1"/>
    <property type="molecule type" value="Genomic_DNA"/>
</dbReference>
<reference evidence="3 4" key="1">
    <citation type="journal article" date="2010" name="J. Bacteriol.">
        <title>Comparative genomic characterization of Actinobacillus pleuropneumoniae.</title>
        <authorList>
            <person name="Xu Z."/>
            <person name="Chen X."/>
            <person name="Li L."/>
            <person name="Li T."/>
            <person name="Wang S."/>
            <person name="Chen H."/>
            <person name="Zhou R."/>
        </authorList>
    </citation>
    <scope>NUCLEOTIDE SEQUENCE [LARGE SCALE GENOMIC DNA]</scope>
    <source>
        <strain evidence="3 4">Femo</strain>
    </source>
</reference>